<dbReference type="AlphaFoldDB" id="A0AAW0NVL9"/>
<sequence length="131" mass="15132">MPPLNKRRLAAKRRMKALRLRYPNGLWNPPVDLPVEPEQEQIVDVEKALQEGEIIKIKIGDEIIKEAFEDFKKETETTETIEVPGELVEEMIEEIQVDAEETCYIIQNEMPDEESQVPEISQADLDRLLSS</sequence>
<evidence type="ECO:0000313" key="3">
    <source>
        <dbReference type="Proteomes" id="UP001460270"/>
    </source>
</evidence>
<dbReference type="EMBL" id="JBBPFD010000010">
    <property type="protein sequence ID" value="KAK7909779.1"/>
    <property type="molecule type" value="Genomic_DNA"/>
</dbReference>
<protein>
    <submittedName>
        <fullName evidence="2">Uncharacterized protein</fullName>
    </submittedName>
</protein>
<gene>
    <name evidence="2" type="ORF">WMY93_014463</name>
</gene>
<proteinExistence type="predicted"/>
<evidence type="ECO:0000313" key="2">
    <source>
        <dbReference type="EMBL" id="KAK7909779.1"/>
    </source>
</evidence>
<feature type="region of interest" description="Disordered" evidence="1">
    <location>
        <begin position="109"/>
        <end position="131"/>
    </location>
</feature>
<reference evidence="3" key="1">
    <citation type="submission" date="2024-04" db="EMBL/GenBank/DDBJ databases">
        <title>Salinicola lusitanus LLJ914,a marine bacterium isolated from the Okinawa Trough.</title>
        <authorList>
            <person name="Li J."/>
        </authorList>
    </citation>
    <scope>NUCLEOTIDE SEQUENCE [LARGE SCALE GENOMIC DNA]</scope>
</reference>
<name>A0AAW0NVL9_9GOBI</name>
<accession>A0AAW0NVL9</accession>
<evidence type="ECO:0000256" key="1">
    <source>
        <dbReference type="SAM" id="MobiDB-lite"/>
    </source>
</evidence>
<organism evidence="2 3">
    <name type="scientific">Mugilogobius chulae</name>
    <name type="common">yellowstripe goby</name>
    <dbReference type="NCBI Taxonomy" id="88201"/>
    <lineage>
        <taxon>Eukaryota</taxon>
        <taxon>Metazoa</taxon>
        <taxon>Chordata</taxon>
        <taxon>Craniata</taxon>
        <taxon>Vertebrata</taxon>
        <taxon>Euteleostomi</taxon>
        <taxon>Actinopterygii</taxon>
        <taxon>Neopterygii</taxon>
        <taxon>Teleostei</taxon>
        <taxon>Neoteleostei</taxon>
        <taxon>Acanthomorphata</taxon>
        <taxon>Gobiaria</taxon>
        <taxon>Gobiiformes</taxon>
        <taxon>Gobioidei</taxon>
        <taxon>Gobiidae</taxon>
        <taxon>Gobionellinae</taxon>
        <taxon>Mugilogobius</taxon>
    </lineage>
</organism>
<comment type="caution">
    <text evidence="2">The sequence shown here is derived from an EMBL/GenBank/DDBJ whole genome shotgun (WGS) entry which is preliminary data.</text>
</comment>
<keyword evidence="3" id="KW-1185">Reference proteome</keyword>
<dbReference type="Proteomes" id="UP001460270">
    <property type="component" value="Unassembled WGS sequence"/>
</dbReference>